<dbReference type="AlphaFoldDB" id="A0A1D6I1V9"/>
<organism evidence="2">
    <name type="scientific">Zea mays</name>
    <name type="common">Maize</name>
    <dbReference type="NCBI Taxonomy" id="4577"/>
    <lineage>
        <taxon>Eukaryota</taxon>
        <taxon>Viridiplantae</taxon>
        <taxon>Streptophyta</taxon>
        <taxon>Embryophyta</taxon>
        <taxon>Tracheophyta</taxon>
        <taxon>Spermatophyta</taxon>
        <taxon>Magnoliopsida</taxon>
        <taxon>Liliopsida</taxon>
        <taxon>Poales</taxon>
        <taxon>Poaceae</taxon>
        <taxon>PACMAD clade</taxon>
        <taxon>Panicoideae</taxon>
        <taxon>Andropogonodae</taxon>
        <taxon>Andropogoneae</taxon>
        <taxon>Tripsacinae</taxon>
        <taxon>Zea</taxon>
    </lineage>
</organism>
<evidence type="ECO:0000313" key="2">
    <source>
        <dbReference type="EMBL" id="ONM54192.1"/>
    </source>
</evidence>
<proteinExistence type="predicted"/>
<gene>
    <name evidence="2" type="ORF">ZEAMMB73_Zm00001d020060</name>
</gene>
<name>A0A1D6I1V9_MAIZE</name>
<dbReference type="ExpressionAtlas" id="A0A1D6I1V9">
    <property type="expression patterns" value="baseline"/>
</dbReference>
<accession>A0A1D6I1V9</accession>
<dbReference type="STRING" id="4577.A0A1D6I1V9"/>
<feature type="region of interest" description="Disordered" evidence="1">
    <location>
        <begin position="28"/>
        <end position="47"/>
    </location>
</feature>
<dbReference type="InParanoid" id="A0A1D6I1V9"/>
<feature type="region of interest" description="Disordered" evidence="1">
    <location>
        <begin position="105"/>
        <end position="126"/>
    </location>
</feature>
<evidence type="ECO:0000256" key="1">
    <source>
        <dbReference type="SAM" id="MobiDB-lite"/>
    </source>
</evidence>
<protein>
    <submittedName>
        <fullName evidence="2">Uncharacterized protein</fullName>
    </submittedName>
</protein>
<sequence length="308" mass="33798">MMRSPSRFSPSRFSPQSSLPLLRLNLRGNRLSGPTVPPPFSHEAEQGRAAQIETPSRPSGALHLHLGHPPARVEDELLPCLCQLCAPSFAACLPRPQGGCVGVASDKAKAPSTGASPSSPCRASTGAPSASEGCQWSPAKGGLGNSNKSATWDHFSRLFTQYNVQQVLEMEWHDLYCMLLVNHSLYLMLCSQSSEGKARFFSVLMLTWGLVADVDIESEKYSATIQDADRTNLQKNGSPVSGRKNRVKLAMDRAPLKERLQKGNMQVKDSDGNHEISPAEKHKGNLIKRIQSNCICCQMMLRYQRKLP</sequence>
<feature type="compositionally biased region" description="Polar residues" evidence="1">
    <location>
        <begin position="113"/>
        <end position="126"/>
    </location>
</feature>
<reference evidence="2" key="1">
    <citation type="submission" date="2015-12" db="EMBL/GenBank/DDBJ databases">
        <title>Update maize B73 reference genome by single molecule sequencing technologies.</title>
        <authorList>
            <consortium name="Maize Genome Sequencing Project"/>
            <person name="Ware D."/>
        </authorList>
    </citation>
    <scope>NUCLEOTIDE SEQUENCE [LARGE SCALE GENOMIC DNA]</scope>
    <source>
        <tissue evidence="2">Seedling</tissue>
    </source>
</reference>
<dbReference type="Gene3D" id="2.60.200.40">
    <property type="match status" value="1"/>
</dbReference>
<dbReference type="EMBL" id="CM007650">
    <property type="protein sequence ID" value="ONM54192.1"/>
    <property type="molecule type" value="Genomic_DNA"/>
</dbReference>